<evidence type="ECO:0000313" key="6">
    <source>
        <dbReference type="EMBL" id="WMC11651.1"/>
    </source>
</evidence>
<keyword evidence="7" id="KW-1185">Reference proteome</keyword>
<sequence length="299" mass="33465">MKYRQLQAFLATIQQGSFSRAALILSLSQPSISRLINDLQDDVGFELFKKQKGRMVPTPEGVAFYEEVSTIFNGIHHLENFADKLKKSTHGNLTIGATPALATILTPMLIKSFIDKHPQVHVSLLVDSVEQLIRGLDKQQYDLIMTNQTEAHSGFIEEPLAEVSWVCVMPATHALAEKAIITPADLQGECLLKLVDENGMEWSHHKSLLKEHHIKVNEQFSTQRSLSGYGMVAAGLCIALLEPFNASLWEGSNLVIRPFAPELKYHYSMYYSTGQVRSELSRAFTLCARDSISKLPDYC</sequence>
<feature type="domain" description="HTH lysR-type" evidence="5">
    <location>
        <begin position="1"/>
        <end position="58"/>
    </location>
</feature>
<dbReference type="PANTHER" id="PTHR30427:SF1">
    <property type="entry name" value="TRANSCRIPTIONAL ACTIVATOR PROTEIN LYSR"/>
    <property type="match status" value="1"/>
</dbReference>
<evidence type="ECO:0000256" key="1">
    <source>
        <dbReference type="ARBA" id="ARBA00009437"/>
    </source>
</evidence>
<dbReference type="KEGG" id="ope:PU634_04625"/>
<evidence type="ECO:0000259" key="5">
    <source>
        <dbReference type="PROSITE" id="PS50931"/>
    </source>
</evidence>
<dbReference type="GO" id="GO:0003700">
    <property type="term" value="F:DNA-binding transcription factor activity"/>
    <property type="evidence" value="ECO:0007669"/>
    <property type="project" value="InterPro"/>
</dbReference>
<dbReference type="PANTHER" id="PTHR30427">
    <property type="entry name" value="TRANSCRIPTIONAL ACTIVATOR PROTEIN LYSR"/>
    <property type="match status" value="1"/>
</dbReference>
<comment type="similarity">
    <text evidence="1">Belongs to the LysR transcriptional regulatory family.</text>
</comment>
<evidence type="ECO:0000256" key="4">
    <source>
        <dbReference type="ARBA" id="ARBA00023163"/>
    </source>
</evidence>
<reference evidence="6 7" key="1">
    <citation type="submission" date="2023-02" db="EMBL/GenBank/DDBJ databases">
        <title>Complete genome sequence of a novel bacterium Oceanimonas sp. NTOU-MSR1 isolated from marine coast sediment.</title>
        <authorList>
            <person name="Yang H.-T."/>
            <person name="Chen Y.-L."/>
            <person name="Ho Y.-N."/>
        </authorList>
    </citation>
    <scope>NUCLEOTIDE SEQUENCE [LARGE SCALE GENOMIC DNA]</scope>
    <source>
        <strain evidence="6 7">NTOU-MSR1</strain>
    </source>
</reference>
<evidence type="ECO:0000313" key="7">
    <source>
        <dbReference type="Proteomes" id="UP001223802"/>
    </source>
</evidence>
<dbReference type="PRINTS" id="PR00039">
    <property type="entry name" value="HTHLYSR"/>
</dbReference>
<dbReference type="SUPFAM" id="SSF53850">
    <property type="entry name" value="Periplasmic binding protein-like II"/>
    <property type="match status" value="1"/>
</dbReference>
<dbReference type="InterPro" id="IPR036388">
    <property type="entry name" value="WH-like_DNA-bd_sf"/>
</dbReference>
<dbReference type="RefSeq" id="WP_306762886.1">
    <property type="nucleotide sequence ID" value="NZ_CP118224.1"/>
</dbReference>
<dbReference type="InterPro" id="IPR005119">
    <property type="entry name" value="LysR_subst-bd"/>
</dbReference>
<dbReference type="InterPro" id="IPR000847">
    <property type="entry name" value="LysR_HTH_N"/>
</dbReference>
<dbReference type="AlphaFoldDB" id="A0AA50QCZ5"/>
<dbReference type="Pfam" id="PF00126">
    <property type="entry name" value="HTH_1"/>
    <property type="match status" value="1"/>
</dbReference>
<dbReference type="SUPFAM" id="SSF46785">
    <property type="entry name" value="Winged helix' DNA-binding domain"/>
    <property type="match status" value="1"/>
</dbReference>
<name>A0AA50QCZ5_9GAMM</name>
<dbReference type="InterPro" id="IPR036390">
    <property type="entry name" value="WH_DNA-bd_sf"/>
</dbReference>
<accession>A0AA50QCZ5</accession>
<protein>
    <submittedName>
        <fullName evidence="6">LysR family transcriptional regulator</fullName>
    </submittedName>
</protein>
<dbReference type="GO" id="GO:0043565">
    <property type="term" value="F:sequence-specific DNA binding"/>
    <property type="evidence" value="ECO:0007669"/>
    <property type="project" value="TreeGrafter"/>
</dbReference>
<dbReference type="Proteomes" id="UP001223802">
    <property type="component" value="Chromosome"/>
</dbReference>
<dbReference type="GO" id="GO:0010628">
    <property type="term" value="P:positive regulation of gene expression"/>
    <property type="evidence" value="ECO:0007669"/>
    <property type="project" value="TreeGrafter"/>
</dbReference>
<evidence type="ECO:0000256" key="3">
    <source>
        <dbReference type="ARBA" id="ARBA00023125"/>
    </source>
</evidence>
<keyword evidence="3" id="KW-0238">DNA-binding</keyword>
<keyword evidence="4" id="KW-0804">Transcription</keyword>
<keyword evidence="2" id="KW-0805">Transcription regulation</keyword>
<evidence type="ECO:0000256" key="2">
    <source>
        <dbReference type="ARBA" id="ARBA00023015"/>
    </source>
</evidence>
<dbReference type="Gene3D" id="3.40.190.10">
    <property type="entry name" value="Periplasmic binding protein-like II"/>
    <property type="match status" value="2"/>
</dbReference>
<organism evidence="6 7">
    <name type="scientific">Oceanimonas pelagia</name>
    <dbReference type="NCBI Taxonomy" id="3028314"/>
    <lineage>
        <taxon>Bacteria</taxon>
        <taxon>Pseudomonadati</taxon>
        <taxon>Pseudomonadota</taxon>
        <taxon>Gammaproteobacteria</taxon>
        <taxon>Aeromonadales</taxon>
        <taxon>Aeromonadaceae</taxon>
        <taxon>Oceanimonas</taxon>
    </lineage>
</organism>
<dbReference type="Gene3D" id="1.10.10.10">
    <property type="entry name" value="Winged helix-like DNA-binding domain superfamily/Winged helix DNA-binding domain"/>
    <property type="match status" value="1"/>
</dbReference>
<dbReference type="PROSITE" id="PS50931">
    <property type="entry name" value="HTH_LYSR"/>
    <property type="match status" value="1"/>
</dbReference>
<gene>
    <name evidence="6" type="ORF">PU634_04625</name>
</gene>
<dbReference type="Pfam" id="PF03466">
    <property type="entry name" value="LysR_substrate"/>
    <property type="match status" value="1"/>
</dbReference>
<proteinExistence type="inferred from homology"/>
<dbReference type="EMBL" id="CP118224">
    <property type="protein sequence ID" value="WMC11651.1"/>
    <property type="molecule type" value="Genomic_DNA"/>
</dbReference>